<dbReference type="SMART" id="SM00394">
    <property type="entry name" value="RIIa"/>
    <property type="match status" value="1"/>
</dbReference>
<dbReference type="OrthoDB" id="252964at2759"/>
<protein>
    <submittedName>
        <fullName evidence="2">SP17 protein</fullName>
    </submittedName>
</protein>
<dbReference type="InterPro" id="IPR047579">
    <property type="entry name" value="DD_CABYR_SP17"/>
</dbReference>
<name>A0A7L2R5H9_9PASS</name>
<accession>A0A7L2R5H9</accession>
<gene>
    <name evidence="2" type="primary">Spa17</name>
    <name evidence="2" type="ORF">OXYMAD_R09568</name>
</gene>
<feature type="non-terminal residue" evidence="2">
    <location>
        <position position="1"/>
    </location>
</feature>
<reference evidence="2 3" key="1">
    <citation type="submission" date="2019-09" db="EMBL/GenBank/DDBJ databases">
        <title>Bird 10,000 Genomes (B10K) Project - Family phase.</title>
        <authorList>
            <person name="Zhang G."/>
        </authorList>
    </citation>
    <scope>NUCLEOTIDE SEQUENCE [LARGE SCALE GENOMIC DNA]</scope>
    <source>
        <strain evidence="2">B10K-DU-002-81</strain>
    </source>
</reference>
<dbReference type="PANTHER" id="PTHR10699">
    <property type="entry name" value="NEUROMODULIN"/>
    <property type="match status" value="1"/>
</dbReference>
<dbReference type="GO" id="GO:0005516">
    <property type="term" value="F:calmodulin binding"/>
    <property type="evidence" value="ECO:0007669"/>
    <property type="project" value="TreeGrafter"/>
</dbReference>
<dbReference type="EMBL" id="VYZR01278223">
    <property type="protein sequence ID" value="NXS03493.1"/>
    <property type="molecule type" value="Genomic_DNA"/>
</dbReference>
<evidence type="ECO:0000313" key="2">
    <source>
        <dbReference type="EMBL" id="NXS03493.1"/>
    </source>
</evidence>
<dbReference type="SUPFAM" id="SSF47391">
    <property type="entry name" value="Dimerization-anchoring domain of cAMP-dependent PK regulatory subunit"/>
    <property type="match status" value="1"/>
</dbReference>
<dbReference type="PANTHER" id="PTHR10699:SF11">
    <property type="entry name" value="IGLOO, ISOFORM A"/>
    <property type="match status" value="1"/>
</dbReference>
<keyword evidence="3" id="KW-1185">Reference proteome</keyword>
<sequence>MSIAYSNTTMRVPAGFRNLLEGLAREVLREQPTNVVAFAAQHFQKLLEQRE</sequence>
<organism evidence="2 3">
    <name type="scientific">Oxylabes madagascariensis</name>
    <name type="common">white-throated Oxylabes</name>
    <dbReference type="NCBI Taxonomy" id="98144"/>
    <lineage>
        <taxon>Eukaryota</taxon>
        <taxon>Metazoa</taxon>
        <taxon>Chordata</taxon>
        <taxon>Craniata</taxon>
        <taxon>Vertebrata</taxon>
        <taxon>Euteleostomi</taxon>
        <taxon>Archelosauria</taxon>
        <taxon>Archosauria</taxon>
        <taxon>Dinosauria</taxon>
        <taxon>Saurischia</taxon>
        <taxon>Theropoda</taxon>
        <taxon>Coelurosauria</taxon>
        <taxon>Aves</taxon>
        <taxon>Neognathae</taxon>
        <taxon>Neoaves</taxon>
        <taxon>Telluraves</taxon>
        <taxon>Australaves</taxon>
        <taxon>Passeriformes</taxon>
        <taxon>Sylvioidea</taxon>
        <taxon>Timaliidae</taxon>
        <taxon>Oxylabes</taxon>
    </lineage>
</organism>
<dbReference type="Pfam" id="PF02197">
    <property type="entry name" value="RIIa"/>
    <property type="match status" value="1"/>
</dbReference>
<proteinExistence type="predicted"/>
<dbReference type="CDD" id="cd12100">
    <property type="entry name" value="DD_CABYR_SP17"/>
    <property type="match status" value="1"/>
</dbReference>
<dbReference type="AlphaFoldDB" id="A0A7L2R5H9"/>
<feature type="non-terminal residue" evidence="2">
    <location>
        <position position="51"/>
    </location>
</feature>
<comment type="caution">
    <text evidence="2">The sequence shown here is derived from an EMBL/GenBank/DDBJ whole genome shotgun (WGS) entry which is preliminary data.</text>
</comment>
<evidence type="ECO:0000259" key="1">
    <source>
        <dbReference type="SMART" id="SM00394"/>
    </source>
</evidence>
<dbReference type="InterPro" id="IPR003117">
    <property type="entry name" value="cAMP_dep_PK_reg_su_I/II_a/b"/>
</dbReference>
<dbReference type="Gene3D" id="1.20.890.10">
    <property type="entry name" value="cAMP-dependent protein kinase regulatory subunit, dimerization-anchoring domain"/>
    <property type="match status" value="1"/>
</dbReference>
<feature type="domain" description="RIIa" evidence="1">
    <location>
        <begin position="14"/>
        <end position="51"/>
    </location>
</feature>
<dbReference type="Proteomes" id="UP000570288">
    <property type="component" value="Unassembled WGS sequence"/>
</dbReference>
<evidence type="ECO:0000313" key="3">
    <source>
        <dbReference type="Proteomes" id="UP000570288"/>
    </source>
</evidence>